<comment type="function">
    <text evidence="6">Methyltransferase required for the conversion of demethylmenaquinol (DMKH2) to menaquinol (MKH2) and the conversion of 2-polyprenyl-6-methoxy-1,4-benzoquinol (DDMQH2) to 2-polyprenyl-3-methyl-6-methoxy-1,4-benzoquinol (DMQH2).</text>
</comment>
<dbReference type="Proteomes" id="UP000007307">
    <property type="component" value="Chromosome"/>
</dbReference>
<evidence type="ECO:0000256" key="6">
    <source>
        <dbReference type="HAMAP-Rule" id="MF_01813"/>
    </source>
</evidence>
<accession>B9KGP0</accession>
<dbReference type="SMR" id="B9KGP0"/>
<comment type="pathway">
    <text evidence="6">Cofactor biosynthesis; ubiquinone biosynthesis.</text>
</comment>
<dbReference type="InterPro" id="IPR004033">
    <property type="entry name" value="UbiE/COQ5_MeTrFase"/>
</dbReference>
<dbReference type="PANTHER" id="PTHR43591:SF24">
    <property type="entry name" value="2-METHOXY-6-POLYPRENYL-1,4-BENZOQUINOL METHYLASE, MITOCHONDRIAL"/>
    <property type="match status" value="1"/>
</dbReference>
<dbReference type="PROSITE" id="PS01183">
    <property type="entry name" value="UBIE_1"/>
    <property type="match status" value="1"/>
</dbReference>
<dbReference type="AlphaFoldDB" id="B9KGP0"/>
<feature type="binding site" evidence="6">
    <location>
        <position position="55"/>
    </location>
    <ligand>
        <name>S-adenosyl-L-methionine</name>
        <dbReference type="ChEBI" id="CHEBI:59789"/>
    </ligand>
</feature>
<comment type="catalytic activity">
    <reaction evidence="6">
        <text>a 2-demethylmenaquinol + S-adenosyl-L-methionine = a menaquinol + S-adenosyl-L-homocysteine + H(+)</text>
        <dbReference type="Rhea" id="RHEA:42640"/>
        <dbReference type="Rhea" id="RHEA-COMP:9539"/>
        <dbReference type="Rhea" id="RHEA-COMP:9563"/>
        <dbReference type="ChEBI" id="CHEBI:15378"/>
        <dbReference type="ChEBI" id="CHEBI:18151"/>
        <dbReference type="ChEBI" id="CHEBI:55437"/>
        <dbReference type="ChEBI" id="CHEBI:57856"/>
        <dbReference type="ChEBI" id="CHEBI:59789"/>
        <dbReference type="EC" id="2.1.1.163"/>
    </reaction>
</comment>
<dbReference type="CDD" id="cd02440">
    <property type="entry name" value="AdoMet_MTases"/>
    <property type="match status" value="1"/>
</dbReference>
<comment type="catalytic activity">
    <reaction evidence="6">
        <text>a 2-methoxy-6-(all-trans-polyprenyl)benzene-1,4-diol + S-adenosyl-L-methionine = a 5-methoxy-2-methyl-3-(all-trans-polyprenyl)benzene-1,4-diol + S-adenosyl-L-homocysteine + H(+)</text>
        <dbReference type="Rhea" id="RHEA:28286"/>
        <dbReference type="Rhea" id="RHEA-COMP:10858"/>
        <dbReference type="Rhea" id="RHEA-COMP:10859"/>
        <dbReference type="ChEBI" id="CHEBI:15378"/>
        <dbReference type="ChEBI" id="CHEBI:57856"/>
        <dbReference type="ChEBI" id="CHEBI:59789"/>
        <dbReference type="ChEBI" id="CHEBI:84166"/>
        <dbReference type="ChEBI" id="CHEBI:84167"/>
        <dbReference type="EC" id="2.1.1.201"/>
    </reaction>
</comment>
<evidence type="ECO:0000256" key="1">
    <source>
        <dbReference type="ARBA" id="ARBA00022428"/>
    </source>
</evidence>
<dbReference type="EC" id="2.1.1.163" evidence="6"/>
<keyword evidence="7" id="KW-0830">Ubiquinone</keyword>
<keyword evidence="2 6" id="KW-0489">Methyltransferase</keyword>
<sequence length="247" mass="27466">MPLQLEVNEIFSSVAPRYDLMNDLMSFGLHRLWKRELCSKITHKSGTLLDVAGGTGDVAMRALARRSGLHVTVCDINPDMLGVGRDRAINSGYANISWVCASAEDLPFASNSFDYYTIAFGIRNIPNREKALQEAHRVLKLQGRLLCLEFSPIQKQGLFRTLYDLYSAYVIPNMGRCVAGNAEAYTYLTDSIRAFPPPEEFAQEIAGAGFFNVAHQNICNGVTSLYSAWKVELKLGARPHHNSEFGL</sequence>
<dbReference type="Gene3D" id="3.40.50.150">
    <property type="entry name" value="Vaccinia Virus protein VP39"/>
    <property type="match status" value="1"/>
</dbReference>
<dbReference type="GO" id="GO:0008425">
    <property type="term" value="F:2-methoxy-6-polyprenyl-1,4-benzoquinol methyltransferase activity"/>
    <property type="evidence" value="ECO:0007669"/>
    <property type="project" value="UniProtKB-UniRule"/>
</dbReference>
<dbReference type="NCBIfam" id="TIGR01934">
    <property type="entry name" value="MenG_MenH_UbiE"/>
    <property type="match status" value="1"/>
</dbReference>
<evidence type="ECO:0000313" key="7">
    <source>
        <dbReference type="EMBL" id="ACM49594.1"/>
    </source>
</evidence>
<name>B9KGP0_ANAMF</name>
<keyword evidence="5 6" id="KW-0949">S-adenosyl-L-methionine</keyword>
<organism evidence="7 8">
    <name type="scientific">Anaplasma marginale (strain Florida)</name>
    <dbReference type="NCBI Taxonomy" id="320483"/>
    <lineage>
        <taxon>Bacteria</taxon>
        <taxon>Pseudomonadati</taxon>
        <taxon>Pseudomonadota</taxon>
        <taxon>Alphaproteobacteria</taxon>
        <taxon>Rickettsiales</taxon>
        <taxon>Anaplasmataceae</taxon>
        <taxon>Anaplasma</taxon>
    </lineage>
</organism>
<dbReference type="PATRIC" id="fig|320483.3.peg.870"/>
<dbReference type="RefSeq" id="WP_010270498.1">
    <property type="nucleotide sequence ID" value="NC_012026.1"/>
</dbReference>
<dbReference type="EC" id="2.1.1.201" evidence="6"/>
<dbReference type="GO" id="GO:0032259">
    <property type="term" value="P:methylation"/>
    <property type="evidence" value="ECO:0007669"/>
    <property type="project" value="UniProtKB-KW"/>
</dbReference>
<dbReference type="NCBIfam" id="NF001244">
    <property type="entry name" value="PRK00216.1-5"/>
    <property type="match status" value="1"/>
</dbReference>
<dbReference type="STRING" id="320483.AMF_761"/>
<proteinExistence type="inferred from homology"/>
<comment type="similarity">
    <text evidence="6">Belongs to the class I-like SAM-binding methyltransferase superfamily. MenG/UbiE family.</text>
</comment>
<dbReference type="InterPro" id="IPR029063">
    <property type="entry name" value="SAM-dependent_MTases_sf"/>
</dbReference>
<keyword evidence="4 6" id="KW-0831">Ubiquinone biosynthesis</keyword>
<protein>
    <recommendedName>
        <fullName evidence="6">Ubiquinone/menaquinone biosynthesis C-methyltransferase UbiE</fullName>
        <ecNumber evidence="6">2.1.1.163</ecNumber>
        <ecNumber evidence="6">2.1.1.201</ecNumber>
    </recommendedName>
    <alternativeName>
        <fullName evidence="6">2-methoxy-6-polyprenyl-1,4-benzoquinol methylase</fullName>
    </alternativeName>
    <alternativeName>
        <fullName evidence="6">Demethylmenaquinone methyltransferase</fullName>
    </alternativeName>
</protein>
<evidence type="ECO:0000256" key="2">
    <source>
        <dbReference type="ARBA" id="ARBA00022603"/>
    </source>
</evidence>
<dbReference type="PROSITE" id="PS51608">
    <property type="entry name" value="SAM_MT_UBIE"/>
    <property type="match status" value="1"/>
</dbReference>
<dbReference type="UniPathway" id="UPA00079">
    <property type="reaction ID" value="UER00169"/>
</dbReference>
<evidence type="ECO:0000256" key="4">
    <source>
        <dbReference type="ARBA" id="ARBA00022688"/>
    </source>
</evidence>
<dbReference type="GeneID" id="7398275"/>
<reference evidence="7 8" key="1">
    <citation type="journal article" date="2009" name="BMC Genomics">
        <title>Conservation in the face of diversity: multistrain analysis of an intracellular bacterium.</title>
        <authorList>
            <person name="Dark M.J."/>
            <person name="Herndon D.R."/>
            <person name="Kappmeyer L.S."/>
            <person name="Gonzales M.P."/>
            <person name="Nordeen E."/>
            <person name="Palmer G.H."/>
            <person name="Knowles D.P. Jr."/>
            <person name="Brayton K.A."/>
        </authorList>
    </citation>
    <scope>NUCLEOTIDE SEQUENCE [LARGE SCALE GENOMIC DNA]</scope>
    <source>
        <strain evidence="7 8">Florida</strain>
    </source>
</reference>
<feature type="binding site" evidence="6">
    <location>
        <position position="75"/>
    </location>
    <ligand>
        <name>S-adenosyl-L-methionine</name>
        <dbReference type="ChEBI" id="CHEBI:59789"/>
    </ligand>
</feature>
<dbReference type="EMBL" id="CP001079">
    <property type="protein sequence ID" value="ACM49594.1"/>
    <property type="molecule type" value="Genomic_DNA"/>
</dbReference>
<dbReference type="KEGG" id="amf:AMF_761"/>
<dbReference type="HOGENOM" id="CLU_037990_0_1_5"/>
<gene>
    <name evidence="6 7" type="primary">ubiE</name>
    <name evidence="7" type="ordered locus">AMF_761</name>
</gene>
<dbReference type="GO" id="GO:0009234">
    <property type="term" value="P:menaquinone biosynthetic process"/>
    <property type="evidence" value="ECO:0007669"/>
    <property type="project" value="UniProtKB-UniRule"/>
</dbReference>
<dbReference type="eggNOG" id="COG2226">
    <property type="taxonomic scope" value="Bacteria"/>
</dbReference>
<evidence type="ECO:0000256" key="3">
    <source>
        <dbReference type="ARBA" id="ARBA00022679"/>
    </source>
</evidence>
<dbReference type="PANTHER" id="PTHR43591">
    <property type="entry name" value="METHYLTRANSFERASE"/>
    <property type="match status" value="1"/>
</dbReference>
<dbReference type="GO" id="GO:0043770">
    <property type="term" value="F:demethylmenaquinone methyltransferase activity"/>
    <property type="evidence" value="ECO:0007669"/>
    <property type="project" value="UniProtKB-UniRule"/>
</dbReference>
<dbReference type="SUPFAM" id="SSF53335">
    <property type="entry name" value="S-adenosyl-L-methionine-dependent methyltransferases"/>
    <property type="match status" value="1"/>
</dbReference>
<dbReference type="GO" id="GO:0009060">
    <property type="term" value="P:aerobic respiration"/>
    <property type="evidence" value="ECO:0007669"/>
    <property type="project" value="UniProtKB-UniRule"/>
</dbReference>
<comment type="pathway">
    <text evidence="6">Quinol/quinone metabolism; menaquinone biosynthesis; menaquinol from 1,4-dihydroxy-2-naphthoate: step 2/2.</text>
</comment>
<dbReference type="InterPro" id="IPR023576">
    <property type="entry name" value="UbiE/COQ5_MeTrFase_CS"/>
</dbReference>
<evidence type="ECO:0000256" key="5">
    <source>
        <dbReference type="ARBA" id="ARBA00022691"/>
    </source>
</evidence>
<keyword evidence="3 6" id="KW-0808">Transferase</keyword>
<keyword evidence="1 6" id="KW-0474">Menaquinone biosynthesis</keyword>
<dbReference type="HAMAP" id="MF_01813">
    <property type="entry name" value="MenG_UbiE_methyltr"/>
    <property type="match status" value="1"/>
</dbReference>
<dbReference type="Pfam" id="PF01209">
    <property type="entry name" value="Ubie_methyltran"/>
    <property type="match status" value="1"/>
</dbReference>
<comment type="caution">
    <text evidence="6">Lacks conserved residue(s) required for the propagation of feature annotation.</text>
</comment>
<dbReference type="UniPathway" id="UPA00232"/>
<evidence type="ECO:0000313" key="8">
    <source>
        <dbReference type="Proteomes" id="UP000007307"/>
    </source>
</evidence>
<keyword evidence="8" id="KW-1185">Reference proteome</keyword>